<dbReference type="EMBL" id="GBXM01041863">
    <property type="protein sequence ID" value="JAH66714.1"/>
    <property type="molecule type" value="Transcribed_RNA"/>
</dbReference>
<organism evidence="1">
    <name type="scientific">Anguilla anguilla</name>
    <name type="common">European freshwater eel</name>
    <name type="synonym">Muraena anguilla</name>
    <dbReference type="NCBI Taxonomy" id="7936"/>
    <lineage>
        <taxon>Eukaryota</taxon>
        <taxon>Metazoa</taxon>
        <taxon>Chordata</taxon>
        <taxon>Craniata</taxon>
        <taxon>Vertebrata</taxon>
        <taxon>Euteleostomi</taxon>
        <taxon>Actinopterygii</taxon>
        <taxon>Neopterygii</taxon>
        <taxon>Teleostei</taxon>
        <taxon>Anguilliformes</taxon>
        <taxon>Anguillidae</taxon>
        <taxon>Anguilla</taxon>
    </lineage>
</organism>
<reference evidence="1" key="1">
    <citation type="submission" date="2014-11" db="EMBL/GenBank/DDBJ databases">
        <authorList>
            <person name="Amaro Gonzalez C."/>
        </authorList>
    </citation>
    <scope>NUCLEOTIDE SEQUENCE</scope>
</reference>
<proteinExistence type="predicted"/>
<reference evidence="1" key="2">
    <citation type="journal article" date="2015" name="Fish Shellfish Immunol.">
        <title>Early steps in the European eel (Anguilla anguilla)-Vibrio vulnificus interaction in the gills: Role of the RtxA13 toxin.</title>
        <authorList>
            <person name="Callol A."/>
            <person name="Pajuelo D."/>
            <person name="Ebbesson L."/>
            <person name="Teles M."/>
            <person name="MacKenzie S."/>
            <person name="Amaro C."/>
        </authorList>
    </citation>
    <scope>NUCLEOTIDE SEQUENCE</scope>
</reference>
<sequence length="40" mass="4661">MVSFLIFYLPNFMCQTSCVNRLCVSRARMSEKLCLGRVNE</sequence>
<protein>
    <submittedName>
        <fullName evidence="1">Uncharacterized protein</fullName>
    </submittedName>
</protein>
<dbReference type="AlphaFoldDB" id="A0A0E9ULI2"/>
<name>A0A0E9ULI2_ANGAN</name>
<accession>A0A0E9ULI2</accession>
<evidence type="ECO:0000313" key="1">
    <source>
        <dbReference type="EMBL" id="JAH66714.1"/>
    </source>
</evidence>